<sequence length="409" mass="45467">MESVSDLAGDFVGHYIIRGGFRRTRISLSAFGPGGPFSFGPFSDKFKKQQHKKPNKQHSGDSSKHEAVGDEWLKTGHCPIAKSYNAASKVMPLVAKALQPPHGMRFRCPAPMPLPEKMLAIALMGMAANIPLGFWREHTIKFSPSCCSCCWRSFSISEALKQREPFSMTIPGRADIIPKLNGFFTTYFPSEAIRAISQKADFLCKARIVSVWSPVSCTGCSRKLENYVTSLRCNRCVSPYVTGPMQSWSLMMEKTLQRLWFLIPRCLTHQNESSDTSSGGGLVSTINKPFIYRFQILITTLYNTPIFNQKQIKGVGGPKLPRCLKELAGNQYVFPQTCTFNFTFNHRTFTGSSITEDILLDPLTVGRRPHRTSTESASETGGPSGKAKEVDDPNLPSLAEIEKSRKHPA</sequence>
<reference evidence="3" key="2">
    <citation type="submission" date="2014-06" db="EMBL/GenBank/DDBJ databases">
        <authorList>
            <person name="Genoscope - CEA"/>
        </authorList>
    </citation>
    <scope>NUCLEOTIDE SEQUENCE</scope>
</reference>
<dbReference type="OMA" id="THQNESS"/>
<feature type="region of interest" description="Disordered" evidence="1">
    <location>
        <begin position="42"/>
        <end position="66"/>
    </location>
</feature>
<dbReference type="PaxDb" id="3708-A0A078FA98"/>
<dbReference type="AlphaFoldDB" id="A0A078FA98"/>
<reference evidence="3 4" key="1">
    <citation type="journal article" date="2014" name="Science">
        <title>Plant genetics. Early allopolyploid evolution in the post-Neolithic Brassica napus oilseed genome.</title>
        <authorList>
            <person name="Chalhoub B."/>
            <person name="Denoeud F."/>
            <person name="Liu S."/>
            <person name="Parkin I.A."/>
            <person name="Tang H."/>
            <person name="Wang X."/>
            <person name="Chiquet J."/>
            <person name="Belcram H."/>
            <person name="Tong C."/>
            <person name="Samans B."/>
            <person name="Correa M."/>
            <person name="Da Silva C."/>
            <person name="Just J."/>
            <person name="Falentin C."/>
            <person name="Koh C.S."/>
            <person name="Le Clainche I."/>
            <person name="Bernard M."/>
            <person name="Bento P."/>
            <person name="Noel B."/>
            <person name="Labadie K."/>
            <person name="Alberti A."/>
            <person name="Charles M."/>
            <person name="Arnaud D."/>
            <person name="Guo H."/>
            <person name="Daviaud C."/>
            <person name="Alamery S."/>
            <person name="Jabbari K."/>
            <person name="Zhao M."/>
            <person name="Edger P.P."/>
            <person name="Chelaifa H."/>
            <person name="Tack D."/>
            <person name="Lassalle G."/>
            <person name="Mestiri I."/>
            <person name="Schnel N."/>
            <person name="Le Paslier M.C."/>
            <person name="Fan G."/>
            <person name="Renault V."/>
            <person name="Bayer P.E."/>
            <person name="Golicz A.A."/>
            <person name="Manoli S."/>
            <person name="Lee T.H."/>
            <person name="Thi V.H."/>
            <person name="Chalabi S."/>
            <person name="Hu Q."/>
            <person name="Fan C."/>
            <person name="Tollenaere R."/>
            <person name="Lu Y."/>
            <person name="Battail C."/>
            <person name="Shen J."/>
            <person name="Sidebottom C.H."/>
            <person name="Wang X."/>
            <person name="Canaguier A."/>
            <person name="Chauveau A."/>
            <person name="Berard A."/>
            <person name="Deniot G."/>
            <person name="Guan M."/>
            <person name="Liu Z."/>
            <person name="Sun F."/>
            <person name="Lim Y.P."/>
            <person name="Lyons E."/>
            <person name="Town C.D."/>
            <person name="Bancroft I."/>
            <person name="Wang X."/>
            <person name="Meng J."/>
            <person name="Ma J."/>
            <person name="Pires J.C."/>
            <person name="King G.J."/>
            <person name="Brunel D."/>
            <person name="Delourme R."/>
            <person name="Renard M."/>
            <person name="Aury J.M."/>
            <person name="Adams K.L."/>
            <person name="Batley J."/>
            <person name="Snowdon R.J."/>
            <person name="Tost J."/>
            <person name="Edwards D."/>
            <person name="Zhou Y."/>
            <person name="Hua W."/>
            <person name="Sharpe A.G."/>
            <person name="Paterson A.H."/>
            <person name="Guan C."/>
            <person name="Wincker P."/>
        </authorList>
    </citation>
    <scope>NUCLEOTIDE SEQUENCE [LARGE SCALE GENOMIC DNA]</scope>
    <source>
        <strain evidence="4">cv. Darmor-bzh</strain>
    </source>
</reference>
<evidence type="ECO:0000313" key="4">
    <source>
        <dbReference type="Proteomes" id="UP000028999"/>
    </source>
</evidence>
<gene>
    <name evidence="3" type="primary">BnaC05g29430D</name>
    <name evidence="2" type="ORF">DARMORV10_C05P40020.1</name>
    <name evidence="3" type="ORF">GSBRNA2T00032220001</name>
</gene>
<dbReference type="PANTHER" id="PTHR31033:SF35">
    <property type="entry name" value="(RAPE) HYPOTHETICAL PROTEIN"/>
    <property type="match status" value="1"/>
</dbReference>
<dbReference type="Gramene" id="CDY10336">
    <property type="protein sequence ID" value="CDY10336"/>
    <property type="gene ID" value="GSBRNA2T00032220001"/>
</dbReference>
<accession>A0A078FA98</accession>
<dbReference type="PANTHER" id="PTHR31033">
    <property type="entry name" value="PROTEIN, PUTATIVE-RELATED"/>
    <property type="match status" value="1"/>
</dbReference>
<protein>
    <submittedName>
        <fullName evidence="2">(rape) hypothetical protein</fullName>
    </submittedName>
    <submittedName>
        <fullName evidence="3">BnaC05g29430D protein</fullName>
    </submittedName>
</protein>
<dbReference type="EMBL" id="LK032002">
    <property type="protein sequence ID" value="CDY10336.1"/>
    <property type="molecule type" value="Genomic_DNA"/>
</dbReference>
<organism evidence="3 4">
    <name type="scientific">Brassica napus</name>
    <name type="common">Rape</name>
    <dbReference type="NCBI Taxonomy" id="3708"/>
    <lineage>
        <taxon>Eukaryota</taxon>
        <taxon>Viridiplantae</taxon>
        <taxon>Streptophyta</taxon>
        <taxon>Embryophyta</taxon>
        <taxon>Tracheophyta</taxon>
        <taxon>Spermatophyta</taxon>
        <taxon>Magnoliopsida</taxon>
        <taxon>eudicotyledons</taxon>
        <taxon>Gunneridae</taxon>
        <taxon>Pentapetalae</taxon>
        <taxon>rosids</taxon>
        <taxon>malvids</taxon>
        <taxon>Brassicales</taxon>
        <taxon>Brassicaceae</taxon>
        <taxon>Brassiceae</taxon>
        <taxon>Brassica</taxon>
    </lineage>
</organism>
<dbReference type="Proteomes" id="UP001295469">
    <property type="component" value="Chromosome C05"/>
</dbReference>
<evidence type="ECO:0000256" key="1">
    <source>
        <dbReference type="SAM" id="MobiDB-lite"/>
    </source>
</evidence>
<keyword evidence="4" id="KW-1185">Reference proteome</keyword>
<dbReference type="STRING" id="3708.A0A078FA98"/>
<name>A0A078FA98_BRANA</name>
<evidence type="ECO:0000313" key="2">
    <source>
        <dbReference type="EMBL" id="CAF1930970.1"/>
    </source>
</evidence>
<proteinExistence type="predicted"/>
<dbReference type="GO" id="GO:0009507">
    <property type="term" value="C:chloroplast"/>
    <property type="evidence" value="ECO:0000318"/>
    <property type="project" value="GO_Central"/>
</dbReference>
<dbReference type="EMBL" id="HG994369">
    <property type="protein sequence ID" value="CAF1930970.1"/>
    <property type="molecule type" value="Genomic_DNA"/>
</dbReference>
<reference evidence="2" key="3">
    <citation type="submission" date="2021-01" db="EMBL/GenBank/DDBJ databases">
        <authorList>
            <consortium name="Genoscope - CEA"/>
            <person name="William W."/>
        </authorList>
    </citation>
    <scope>NUCLEOTIDE SEQUENCE</scope>
</reference>
<dbReference type="Proteomes" id="UP000028999">
    <property type="component" value="Unassembled WGS sequence"/>
</dbReference>
<evidence type="ECO:0000313" key="3">
    <source>
        <dbReference type="EMBL" id="CDY10336.1"/>
    </source>
</evidence>
<feature type="region of interest" description="Disordered" evidence="1">
    <location>
        <begin position="365"/>
        <end position="409"/>
    </location>
</feature>